<evidence type="ECO:0000256" key="2">
    <source>
        <dbReference type="ARBA" id="ARBA00010655"/>
    </source>
</evidence>
<keyword evidence="6" id="KW-0862">Zinc</keyword>
<gene>
    <name evidence="10" type="primary">MUB1</name>
    <name evidence="10" type="ORF">Cantr_06188</name>
</gene>
<dbReference type="PROSITE" id="PS50865">
    <property type="entry name" value="ZF_MYND_2"/>
    <property type="match status" value="1"/>
</dbReference>
<evidence type="ECO:0000256" key="3">
    <source>
        <dbReference type="ARBA" id="ARBA00022490"/>
    </source>
</evidence>
<dbReference type="GO" id="GO:0005737">
    <property type="term" value="C:cytoplasm"/>
    <property type="evidence" value="ECO:0007669"/>
    <property type="project" value="UniProtKB-SubCell"/>
</dbReference>
<evidence type="ECO:0000256" key="4">
    <source>
        <dbReference type="ARBA" id="ARBA00022723"/>
    </source>
</evidence>
<evidence type="ECO:0000313" key="10">
    <source>
        <dbReference type="EMBL" id="RCK57670.1"/>
    </source>
</evidence>
<evidence type="ECO:0000256" key="7">
    <source>
        <dbReference type="PROSITE-ProRule" id="PRU00134"/>
    </source>
</evidence>
<dbReference type="GO" id="GO:1990304">
    <property type="term" value="C:MUB1-RAD6-UBR2 ubiquitin ligase complex"/>
    <property type="evidence" value="ECO:0007669"/>
    <property type="project" value="TreeGrafter"/>
</dbReference>
<feature type="region of interest" description="Disordered" evidence="8">
    <location>
        <begin position="150"/>
        <end position="267"/>
    </location>
</feature>
<dbReference type="Pfam" id="PF01753">
    <property type="entry name" value="zf-MYND"/>
    <property type="match status" value="1"/>
</dbReference>
<dbReference type="PANTHER" id="PTHR47442">
    <property type="entry name" value="MYND-TYPE ZINC FINGER PROTEIN MUB1"/>
    <property type="match status" value="1"/>
</dbReference>
<dbReference type="GO" id="GO:0006511">
    <property type="term" value="P:ubiquitin-dependent protein catabolic process"/>
    <property type="evidence" value="ECO:0007669"/>
    <property type="project" value="TreeGrafter"/>
</dbReference>
<dbReference type="GO" id="GO:0008270">
    <property type="term" value="F:zinc ion binding"/>
    <property type="evidence" value="ECO:0007669"/>
    <property type="project" value="UniProtKB-KW"/>
</dbReference>
<keyword evidence="11" id="KW-1185">Reference proteome</keyword>
<evidence type="ECO:0000256" key="6">
    <source>
        <dbReference type="ARBA" id="ARBA00022833"/>
    </source>
</evidence>
<evidence type="ECO:0000256" key="1">
    <source>
        <dbReference type="ARBA" id="ARBA00004496"/>
    </source>
</evidence>
<feature type="compositionally biased region" description="Acidic residues" evidence="8">
    <location>
        <begin position="545"/>
        <end position="579"/>
    </location>
</feature>
<keyword evidence="3" id="KW-0963">Cytoplasm</keyword>
<dbReference type="AlphaFoldDB" id="A0A367XWQ0"/>
<proteinExistence type="inferred from homology"/>
<dbReference type="SUPFAM" id="SSF144232">
    <property type="entry name" value="HIT/MYND zinc finger-like"/>
    <property type="match status" value="1"/>
</dbReference>
<protein>
    <submittedName>
        <fullName evidence="10">MYND-type zinc finger protein MUB1</fullName>
    </submittedName>
</protein>
<dbReference type="Gene3D" id="6.10.140.2220">
    <property type="match status" value="1"/>
</dbReference>
<comment type="subcellular location">
    <subcellularLocation>
        <location evidence="1">Cytoplasm</location>
    </subcellularLocation>
</comment>
<evidence type="ECO:0000256" key="8">
    <source>
        <dbReference type="SAM" id="MobiDB-lite"/>
    </source>
</evidence>
<accession>A0A367XWQ0</accession>
<comment type="caution">
    <text evidence="10">The sequence shown here is derived from an EMBL/GenBank/DDBJ whole genome shotgun (WGS) entry which is preliminary data.</text>
</comment>
<feature type="domain" description="MYND-type" evidence="9">
    <location>
        <begin position="725"/>
        <end position="766"/>
    </location>
</feature>
<keyword evidence="5 7" id="KW-0863">Zinc-finger</keyword>
<keyword evidence="4" id="KW-0479">Metal-binding</keyword>
<organism evidence="10 11">
    <name type="scientific">Candida viswanathii</name>
    <dbReference type="NCBI Taxonomy" id="5486"/>
    <lineage>
        <taxon>Eukaryota</taxon>
        <taxon>Fungi</taxon>
        <taxon>Dikarya</taxon>
        <taxon>Ascomycota</taxon>
        <taxon>Saccharomycotina</taxon>
        <taxon>Pichiomycetes</taxon>
        <taxon>Debaryomycetaceae</taxon>
        <taxon>Candida/Lodderomyces clade</taxon>
        <taxon>Candida</taxon>
    </lineage>
</organism>
<reference evidence="10 11" key="1">
    <citation type="submission" date="2018-06" db="EMBL/GenBank/DDBJ databases">
        <title>Whole genome sequencing of Candida tropicalis (genome annotated by CSBL at Korea University).</title>
        <authorList>
            <person name="Ahn J."/>
        </authorList>
    </citation>
    <scope>NUCLEOTIDE SEQUENCE [LARGE SCALE GENOMIC DNA]</scope>
    <source>
        <strain evidence="10 11">ATCC 20962</strain>
    </source>
</reference>
<dbReference type="EMBL" id="QLNQ01000028">
    <property type="protein sequence ID" value="RCK57670.1"/>
    <property type="molecule type" value="Genomic_DNA"/>
</dbReference>
<dbReference type="PROSITE" id="PS01360">
    <property type="entry name" value="ZF_MYND_1"/>
    <property type="match status" value="1"/>
</dbReference>
<dbReference type="InterPro" id="IPR002893">
    <property type="entry name" value="Znf_MYND"/>
</dbReference>
<name>A0A367XWQ0_9ASCO</name>
<evidence type="ECO:0000313" key="11">
    <source>
        <dbReference type="Proteomes" id="UP000253472"/>
    </source>
</evidence>
<feature type="compositionally biased region" description="Low complexity" evidence="8">
    <location>
        <begin position="236"/>
        <end position="263"/>
    </location>
</feature>
<comment type="similarity">
    <text evidence="2">Belongs to the MUB1/samB family.</text>
</comment>
<dbReference type="GO" id="GO:0007163">
    <property type="term" value="P:establishment or maintenance of cell polarity"/>
    <property type="evidence" value="ECO:0007669"/>
    <property type="project" value="TreeGrafter"/>
</dbReference>
<evidence type="ECO:0000256" key="5">
    <source>
        <dbReference type="ARBA" id="ARBA00022771"/>
    </source>
</evidence>
<dbReference type="Proteomes" id="UP000253472">
    <property type="component" value="Unassembled WGS sequence"/>
</dbReference>
<sequence>MRDSNYRAISSNKAAVTITTSLYDRRALDVTSDKPLVNSLNFLTYLVSSLAKVRETLSIDGGIERLIEILHECHQANINQDPLLDNQEKKLLTAWKWTLAFQCLVLIGTRGTEQIRQKVVKAGILPIIATVLDNYLSLHERTFLQAYSRPTPTASSVVTSTTGSTITTANTANATTPTPTPTEDTPPHESSEVENGGPAETTPATENLFRHFQQQGQTRLPDPVGVQDDERDRQEQQQQQGRAQQPQQQQPQQQQQQQVQRQQSQRDIEATNIDAPVVPQSDFLNPIQMATAAIEATSISSSHSESSGSTLDINFTSDDYDDFTVEQLLKLIRISSIGKSETAKPYSSINNDIRRRYIIVTILNKLREEKQMEFLDDDFINDCDFDMDSNLQFLSDMYARDFEINRAYNNLRAFVRSFTETGVVIPRDDDIVWSLQLLAYISKYPYLKDSLQNTHLVLDMSIRDKQLKLYLERQMKLKMKKTLAMKLRSTITPKSRKPKSTYLEAFHPSASNSPQMVTALNDDNFIMEADKFELCGSGGLTETAELAEEEDEDEEDEEDEEEEDDEEEEENPEATDDYSEGSVSTKSMTDFGMEYSDYLPKLYENIIECESILDECEREISLFQMYGKMHKYIDIESRKLKNTIIGARLKTKEFLQQKWNYEEYKYFDIDEYNEDIDDALIEYKKVSLFPLVEKFTFLSGTEMHYWAGVIMRNSCRRNASGLRQCGNCHKWEDFPRQFAKCKLCKRAKYCSKKCQMESWKSHRNWCLPS</sequence>
<dbReference type="PANTHER" id="PTHR47442:SF1">
    <property type="entry name" value="MYND-TYPE ZINC FINGER PROTEIN MUB1"/>
    <property type="match status" value="1"/>
</dbReference>
<dbReference type="OrthoDB" id="5594178at2759"/>
<dbReference type="InterPro" id="IPR051664">
    <property type="entry name" value="MYND-type_zinc_finger"/>
</dbReference>
<feature type="region of interest" description="Disordered" evidence="8">
    <location>
        <begin position="540"/>
        <end position="586"/>
    </location>
</feature>
<evidence type="ECO:0000259" key="9">
    <source>
        <dbReference type="PROSITE" id="PS50865"/>
    </source>
</evidence>
<feature type="compositionally biased region" description="Low complexity" evidence="8">
    <location>
        <begin position="150"/>
        <end position="183"/>
    </location>
</feature>